<feature type="domain" description="Nucleoporin POM152 immunoglobulin-like" evidence="3">
    <location>
        <begin position="899"/>
        <end position="975"/>
    </location>
</feature>
<dbReference type="FunCoup" id="G8YQB4">
    <property type="interactions" value="172"/>
</dbReference>
<feature type="domain" description="Nucleoporin POM152 ninth Ig-like" evidence="7">
    <location>
        <begin position="1105"/>
        <end position="1177"/>
    </location>
</feature>
<evidence type="ECO:0000259" key="4">
    <source>
        <dbReference type="Pfam" id="PF24097"/>
    </source>
</evidence>
<keyword evidence="2" id="KW-0812">Transmembrane</keyword>
<evidence type="ECO:0000259" key="3">
    <source>
        <dbReference type="Pfam" id="PF23664"/>
    </source>
</evidence>
<evidence type="ECO:0000256" key="1">
    <source>
        <dbReference type="SAM" id="MobiDB-lite"/>
    </source>
</evidence>
<protein>
    <submittedName>
        <fullName evidence="8">Piso0_000881 protein</fullName>
    </submittedName>
</protein>
<feature type="domain" description="Nucleoporin POM152 N-terminal transmembrane" evidence="4">
    <location>
        <begin position="37"/>
        <end position="130"/>
    </location>
</feature>
<evidence type="ECO:0000259" key="7">
    <source>
        <dbReference type="Pfam" id="PF24527"/>
    </source>
</evidence>
<dbReference type="Pfam" id="PF23664">
    <property type="entry name" value="Ig_Pom152"/>
    <property type="match status" value="2"/>
</dbReference>
<evidence type="ECO:0000259" key="5">
    <source>
        <dbReference type="Pfam" id="PF24312"/>
    </source>
</evidence>
<feature type="transmembrane region" description="Helical" evidence="2">
    <location>
        <begin position="83"/>
        <end position="106"/>
    </location>
</feature>
<keyword evidence="2" id="KW-1133">Transmembrane helix</keyword>
<name>G8YQB4_PICSO</name>
<dbReference type="EMBL" id="FO082056">
    <property type="protein sequence ID" value="CCE78849.1"/>
    <property type="molecule type" value="Genomic_DNA"/>
</dbReference>
<feature type="region of interest" description="Disordered" evidence="1">
    <location>
        <begin position="1"/>
        <end position="26"/>
    </location>
</feature>
<feature type="domain" description="Nucleoporin POM152 first Ig-like" evidence="6">
    <location>
        <begin position="184"/>
        <end position="298"/>
    </location>
</feature>
<feature type="transmembrane region" description="Helical" evidence="2">
    <location>
        <begin position="113"/>
        <end position="140"/>
    </location>
</feature>
<dbReference type="InParanoid" id="G8YQB4"/>
<dbReference type="Pfam" id="PF24097">
    <property type="entry name" value="TMD_POM152"/>
    <property type="match status" value="1"/>
</dbReference>
<proteinExistence type="predicted"/>
<dbReference type="GO" id="GO:0006999">
    <property type="term" value="P:nuclear pore organization"/>
    <property type="evidence" value="ECO:0007669"/>
    <property type="project" value="TreeGrafter"/>
</dbReference>
<dbReference type="Proteomes" id="UP000005222">
    <property type="component" value="Chromosome D"/>
</dbReference>
<dbReference type="Pfam" id="PF24519">
    <property type="entry name" value="Ig-like_Pom152_1"/>
    <property type="match status" value="1"/>
</dbReference>
<organism evidence="8 9">
    <name type="scientific">Pichia sorbitophila (strain ATCC MYA-4447 / BCRC 22081 / CBS 7064 / NBRC 10061 / NRRL Y-12695)</name>
    <name type="common">Hybrid yeast</name>
    <dbReference type="NCBI Taxonomy" id="559304"/>
    <lineage>
        <taxon>Eukaryota</taxon>
        <taxon>Fungi</taxon>
        <taxon>Dikarya</taxon>
        <taxon>Ascomycota</taxon>
        <taxon>Saccharomycotina</taxon>
        <taxon>Pichiomycetes</taxon>
        <taxon>Debaryomycetaceae</taxon>
        <taxon>Millerozyma</taxon>
    </lineage>
</organism>
<dbReference type="InterPro" id="IPR056540">
    <property type="entry name" value="TMD_POM152"/>
</dbReference>
<keyword evidence="9" id="KW-1185">Reference proteome</keyword>
<feature type="domain" description="Nucleoporin POM152 immunoglobulin-like" evidence="3">
    <location>
        <begin position="550"/>
        <end position="663"/>
    </location>
</feature>
<evidence type="ECO:0000256" key="2">
    <source>
        <dbReference type="SAM" id="Phobius"/>
    </source>
</evidence>
<dbReference type="OMA" id="NSHNDIC"/>
<dbReference type="GO" id="GO:0006606">
    <property type="term" value="P:protein import into nucleus"/>
    <property type="evidence" value="ECO:0007669"/>
    <property type="project" value="TreeGrafter"/>
</dbReference>
<keyword evidence="2" id="KW-0472">Membrane</keyword>
<dbReference type="GO" id="GO:0070762">
    <property type="term" value="C:nuclear pore transmembrane ring"/>
    <property type="evidence" value="ECO:0007669"/>
    <property type="project" value="TreeGrafter"/>
</dbReference>
<gene>
    <name evidence="8" type="primary">Piso0_000881</name>
    <name evidence="8" type="ORF">GNLVRS01_PISO0D06141g</name>
</gene>
<evidence type="ECO:0000313" key="9">
    <source>
        <dbReference type="Proteomes" id="UP000005222"/>
    </source>
</evidence>
<dbReference type="OrthoDB" id="10253254at2759"/>
<feature type="transmembrane region" description="Helical" evidence="2">
    <location>
        <begin position="43"/>
        <end position="63"/>
    </location>
</feature>
<dbReference type="InterPro" id="IPR056542">
    <property type="entry name" value="Ig-like_POM152_1st"/>
</dbReference>
<dbReference type="HOGENOM" id="CLU_002415_0_0_1"/>
<evidence type="ECO:0000259" key="6">
    <source>
        <dbReference type="Pfam" id="PF24519"/>
    </source>
</evidence>
<sequence>MENSIEGRPKRMSARSRRREEVEDSETGPLIHPDVIDEASQRVFIISFFILLQCWKIYDMLLIKSNVEGSILGYMPLNNLTFVLKYALVDGMFFWILPLLNIRYLVFTPLQTFIITVFMNLTTFLMASTISVPIFSGYLLPFWKVLSRRKELTFSGDSINVGEVLDMSSHFRGRYTIHYLPDSSAKFNPFGFQNICVDLSSPDPLHIPIQFNTSSELGSLQLKHMAPNNEVNLINYTSYDLRRFSKRDLSHLRRYLKKEQDERIFYLEVPITAPGKYTINQVTDAKGTSIRTYKSEVFLPFCPSIQFSYPPSMKSHKGNYQCAIPRDQGDESPISLPLIDAYGVMPIKAEIECTVNGKTLKNFEINLSDSTVSENLKSNTSHDLRWMESKYLRRNALEQVILKNGILQKNQAGKLEFQLLKVTDSARNVKQYNPSSRDKDVYYEIDMKSVPSIELIDSNSNELLLVNGTKTLSVLSNVAIPKEDFPIKIGLEYQGNGLDNYFEKIFKDNAELFNGFTVTQAGTYRIVNSSTKFCPGIIGDRNSVEVRAAKVPSVDLRAEPIYDKCVGVTGYRFDFDFEGKPPFTLQYRVYEVTSTGIMRPVYNERGLLASNIKVMDKNSHFEYHPPKEGNFLIVFNNLRDAIYAKKPITLNETEYSYQTHFNQKSSVKVVNIPDTPQRFISACKNEPVEFPIQFEGHEPFSFKYEIVNVKSGAVLISDSKKGISKDYLIKTPQIKKGGEYMLELSDLKDNLGCDVEYLDKNPLVVKAREAIASIDFGMQKDKDMVTIVEGDYYNIPLSTHNSIGKSSKDIVEYSITNLHNDSISRRVRQADTDNLKAYEEGVYTILSYSNDGCKGQVASSKQVIIKYHSRPKLFIKPKMYEDTKYETELGSVCQEARKSVDIEMVGVKPFVIEYNIQLPDGRLESRSMTLSDNKVTIELPTKSSGKYEHHFMSIYDRLYTKERLSRLRDHSYKPQAISYEVKPKPDIRFDKKDRFIQLCETALKQDSSKYHEIPINLRGEYPFKLNASITDQKSGRTEKIVVNNIHEPKLKLNEIYVPLRRMYLHEYLETGDFLITFDELQDGNGCFKKGFSELETWVLSITEVPKITKTSATNEYCVGDHITYELSGLSPFNVFYEFNGKYQKAESPHVFRRLATKPGDLYILALSDSSSNQCLVNYTQEPAIIDKLKATVYDLPSVEINKGDYIVEDIHEGDQSEIIFSFTGTPPFKLTYTRTVPKSNKGNKKKAHKEEISIETRVIDNILTHEHSILTSLEGTYEAIEVQDAHCTARRPEKALN</sequence>
<dbReference type="Pfam" id="PF24527">
    <property type="entry name" value="Ig-like_Pom152_9"/>
    <property type="match status" value="1"/>
</dbReference>
<dbReference type="PANTHER" id="PTHR28206">
    <property type="entry name" value="NUCLEOPORIN POM152"/>
    <property type="match status" value="1"/>
</dbReference>
<dbReference type="InterPro" id="IPR056544">
    <property type="entry name" value="Ig_POM152"/>
</dbReference>
<dbReference type="STRING" id="559304.G8YQB4"/>
<dbReference type="eggNOG" id="ENOG502QQ5B">
    <property type="taxonomic scope" value="Eukaryota"/>
</dbReference>
<dbReference type="PANTHER" id="PTHR28206:SF1">
    <property type="entry name" value="NUCLEOPORIN POM152"/>
    <property type="match status" value="1"/>
</dbReference>
<dbReference type="Pfam" id="PF24312">
    <property type="entry name" value="Ig-like_POM152"/>
    <property type="match status" value="1"/>
</dbReference>
<evidence type="ECO:0000313" key="8">
    <source>
        <dbReference type="EMBL" id="CCE78849.1"/>
    </source>
</evidence>
<accession>G8YQB4</accession>
<dbReference type="InterPro" id="IPR037701">
    <property type="entry name" value="Pom152"/>
</dbReference>
<feature type="domain" description="Nucleoporin POM152 Ig-like" evidence="5">
    <location>
        <begin position="773"/>
        <end position="861"/>
    </location>
</feature>
<reference evidence="8 9" key="1">
    <citation type="journal article" date="2012" name="G3 (Bethesda)">
        <title>Pichia sorbitophila, an interspecies yeast hybrid reveals early steps of genome resolution following polyploidization.</title>
        <authorList>
            <person name="Leh Louis V."/>
            <person name="Despons L."/>
            <person name="Friedrich A."/>
            <person name="Martin T."/>
            <person name="Durrens P."/>
            <person name="Casaregola S."/>
            <person name="Neuveglise C."/>
            <person name="Fairhead C."/>
            <person name="Marck C."/>
            <person name="Cruz J.A."/>
            <person name="Straub M.L."/>
            <person name="Kugler V."/>
            <person name="Sacerdot C."/>
            <person name="Uzunov Z."/>
            <person name="Thierry A."/>
            <person name="Weiss S."/>
            <person name="Bleykasten C."/>
            <person name="De Montigny J."/>
            <person name="Jacques N."/>
            <person name="Jung P."/>
            <person name="Lemaire M."/>
            <person name="Mallet S."/>
            <person name="Morel G."/>
            <person name="Richard G.F."/>
            <person name="Sarkar A."/>
            <person name="Savel G."/>
            <person name="Schacherer J."/>
            <person name="Seret M.L."/>
            <person name="Talla E."/>
            <person name="Samson G."/>
            <person name="Jubin C."/>
            <person name="Poulain J."/>
            <person name="Vacherie B."/>
            <person name="Barbe V."/>
            <person name="Pelletier E."/>
            <person name="Sherman D.J."/>
            <person name="Westhof E."/>
            <person name="Weissenbach J."/>
            <person name="Baret P.V."/>
            <person name="Wincker P."/>
            <person name="Gaillardin C."/>
            <person name="Dujon B."/>
            <person name="Souciet J.L."/>
        </authorList>
    </citation>
    <scope>NUCLEOTIDE SEQUENCE [LARGE SCALE GENOMIC DNA]</scope>
    <source>
        <strain evidence="9">ATCC MYA-4447 / BCRC 22081 / CBS 7064 / NBRC 10061 / NRRL Y-12695</strain>
    </source>
</reference>
<dbReference type="InterPro" id="IPR056543">
    <property type="entry name" value="Ig-like_POM152_9th"/>
</dbReference>
<dbReference type="InterPro" id="IPR056541">
    <property type="entry name" value="Ig-like_POM152"/>
</dbReference>
<dbReference type="GO" id="GO:0017056">
    <property type="term" value="F:structural constituent of nuclear pore"/>
    <property type="evidence" value="ECO:0007669"/>
    <property type="project" value="InterPro"/>
</dbReference>